<evidence type="ECO:0000313" key="1">
    <source>
        <dbReference type="EMBL" id="KAB7576007.1"/>
    </source>
</evidence>
<proteinExistence type="predicted"/>
<sequence>MLRPQRFAYNLSYTHTKRIWRTNPLKNPRIDFLDDFFTLMILPKQFCPYFIHKKMALYFLMLVNFTNIFFV</sequence>
<comment type="caution">
    <text evidence="1">The sequence shown here is derived from an EMBL/GenBank/DDBJ whole genome shotgun (WGS) entry which is preliminary data.</text>
</comment>
<accession>A0A2W4G1X6</accession>
<reference evidence="2 3" key="1">
    <citation type="submission" date="2018-05" db="EMBL/GenBank/DDBJ databases">
        <title>Vancomycin-resistant Enterococcus faecium strain from Chelyabinsk, Russia.</title>
        <authorList>
            <person name="Gostev V."/>
            <person name="Goncharov A."/>
            <person name="Kolodzhieva V."/>
            <person name="Suvorov A."/>
            <person name="Sidorenko S."/>
            <person name="Zueva L."/>
        </authorList>
    </citation>
    <scope>NUCLEOTIDE SEQUENCE [LARGE SCALE GENOMIC DNA]</scope>
    <source>
        <strain evidence="2 3">20</strain>
    </source>
</reference>
<organism evidence="1 4">
    <name type="scientific">Enterococcus faecium</name>
    <name type="common">Streptococcus faecium</name>
    <dbReference type="NCBI Taxonomy" id="1352"/>
    <lineage>
        <taxon>Bacteria</taxon>
        <taxon>Bacillati</taxon>
        <taxon>Bacillota</taxon>
        <taxon>Bacilli</taxon>
        <taxon>Lactobacillales</taxon>
        <taxon>Enterococcaceae</taxon>
        <taxon>Enterococcus</taxon>
    </lineage>
</organism>
<dbReference type="Proteomes" id="UP000249070">
    <property type="component" value="Unassembled WGS sequence"/>
</dbReference>
<dbReference type="EMBL" id="WEFP01000001">
    <property type="protein sequence ID" value="KAB7576007.1"/>
    <property type="molecule type" value="Genomic_DNA"/>
</dbReference>
<gene>
    <name evidence="2" type="ORF">DKP91_03180</name>
    <name evidence="1" type="ORF">GBM73_01190</name>
</gene>
<name>A0A2W4G1X6_ENTFC</name>
<evidence type="ECO:0000313" key="3">
    <source>
        <dbReference type="Proteomes" id="UP000249070"/>
    </source>
</evidence>
<evidence type="ECO:0000313" key="2">
    <source>
        <dbReference type="EMBL" id="PZM56581.1"/>
    </source>
</evidence>
<dbReference type="AlphaFoldDB" id="A0A2W4G1X6"/>
<reference evidence="1 4" key="2">
    <citation type="submission" date="2019-10" db="EMBL/GenBank/DDBJ databases">
        <title>Evolutionary dynamics of vancomycin-resistant Enterococcus faecium during gastrointestinal tract colonization and bloodstream infection in immunocompromised pediatric patients.</title>
        <authorList>
            <person name="Chilambi G.S."/>
            <person name="Nordstrom H.R."/>
            <person name="Evans D.R."/>
            <person name="Ferrolino J."/>
            <person name="Hayden R.T."/>
            <person name="Maron G.M."/>
            <person name="Vo A.N."/>
            <person name="Gilmore M.S."/>
            <person name="Wolf J."/>
            <person name="Rosch J.W."/>
            <person name="Van Tyne D."/>
        </authorList>
    </citation>
    <scope>NUCLEOTIDE SEQUENCE [LARGE SCALE GENOMIC DNA]</scope>
    <source>
        <strain evidence="1 4">VRECG27</strain>
    </source>
</reference>
<evidence type="ECO:0000313" key="4">
    <source>
        <dbReference type="Proteomes" id="UP000469871"/>
    </source>
</evidence>
<protein>
    <submittedName>
        <fullName evidence="1">Uncharacterized protein</fullName>
    </submittedName>
</protein>
<dbReference type="EMBL" id="QHGU01000010">
    <property type="protein sequence ID" value="PZM56581.1"/>
    <property type="molecule type" value="Genomic_DNA"/>
</dbReference>
<dbReference type="Proteomes" id="UP000469871">
    <property type="component" value="Unassembled WGS sequence"/>
</dbReference>